<proteinExistence type="predicted"/>
<dbReference type="AlphaFoldDB" id="A0A6J7DUX4"/>
<name>A0A6J7DUX4_9ZZZZ</name>
<evidence type="ECO:0000313" key="1">
    <source>
        <dbReference type="EMBL" id="CAB4871193.1"/>
    </source>
</evidence>
<gene>
    <name evidence="1" type="ORF">UFOPK3339_00908</name>
</gene>
<reference evidence="1" key="1">
    <citation type="submission" date="2020-05" db="EMBL/GenBank/DDBJ databases">
        <authorList>
            <person name="Chiriac C."/>
            <person name="Salcher M."/>
            <person name="Ghai R."/>
            <person name="Kavagutti S V."/>
        </authorList>
    </citation>
    <scope>NUCLEOTIDE SEQUENCE</scope>
</reference>
<organism evidence="1">
    <name type="scientific">freshwater metagenome</name>
    <dbReference type="NCBI Taxonomy" id="449393"/>
    <lineage>
        <taxon>unclassified sequences</taxon>
        <taxon>metagenomes</taxon>
        <taxon>ecological metagenomes</taxon>
    </lineage>
</organism>
<dbReference type="EMBL" id="CAFBLF010000145">
    <property type="protein sequence ID" value="CAB4871193.1"/>
    <property type="molecule type" value="Genomic_DNA"/>
</dbReference>
<accession>A0A6J7DUX4</accession>
<sequence length="87" mass="10253">MDRFVSQFLVGKLREDVLERVDDVCIVLEFAKGRTLTNAQNFFQKICHSALHFMSQHGICDSVSAYFLFYGETIYPPRRRNTRKSRF</sequence>
<protein>
    <submittedName>
        <fullName evidence="1">Unannotated protein</fullName>
    </submittedName>
</protein>